<dbReference type="GO" id="GO:0071897">
    <property type="term" value="P:DNA biosynthetic process"/>
    <property type="evidence" value="ECO:0007669"/>
    <property type="project" value="UniProtKB-ARBA"/>
</dbReference>
<dbReference type="GO" id="GO:0007508">
    <property type="term" value="P:larval heart development"/>
    <property type="evidence" value="ECO:0007669"/>
    <property type="project" value="TreeGrafter"/>
</dbReference>
<accession>A0A1B6J6B7</accession>
<gene>
    <name evidence="1" type="ORF">g.45855</name>
</gene>
<protein>
    <submittedName>
        <fullName evidence="1">Uncharacterized protein</fullName>
    </submittedName>
</protein>
<dbReference type="PANTHER" id="PTHR33395:SF22">
    <property type="entry name" value="REVERSE TRANSCRIPTASE DOMAIN-CONTAINING PROTEIN"/>
    <property type="match status" value="1"/>
</dbReference>
<name>A0A1B6J6B7_9HEMI</name>
<evidence type="ECO:0000313" key="1">
    <source>
        <dbReference type="EMBL" id="JAS94673.1"/>
    </source>
</evidence>
<proteinExistence type="predicted"/>
<dbReference type="AlphaFoldDB" id="A0A1B6J6B7"/>
<dbReference type="GO" id="GO:0031012">
    <property type="term" value="C:extracellular matrix"/>
    <property type="evidence" value="ECO:0007669"/>
    <property type="project" value="TreeGrafter"/>
</dbReference>
<reference evidence="1" key="1">
    <citation type="submission" date="2015-11" db="EMBL/GenBank/DDBJ databases">
        <title>De novo transcriptome assembly of four potential Pierce s Disease insect vectors from Arizona vineyards.</title>
        <authorList>
            <person name="Tassone E.E."/>
        </authorList>
    </citation>
    <scope>NUCLEOTIDE SEQUENCE</scope>
</reference>
<sequence>MLNETLAMHNIVRLPLPPTRITSLLETSIDWICTNMNTNQLTTKVVDAGLSDHTAQSCAVNCNPNTSTQFRIGRCFKNNNLQNLKYLLSKENWQTVLSTKDAEEAFKIFLNIVNIALNSACPQKKIKISHKQKLKFLSDPEANKLKNEYLKALRKFEITGDVNDKQLMSEHKKTCDLHLKLLRKQASSDHLQNSENKSKAMWEIINSSWSKKETNMKRIHLEVNGRQINKVTDVAEHLNTFFTSIAQKTLLPQKNLKTKNVLMNIPQPPQFCSFQDTSEKEIKKIINQLKTKNSSGMDEISSKALKLCCNELVLPLVDVINKSLNTGHFPSQLKTTKVFPKFKSGNTNEASNYRPISLVSTFSKIYEKVVLNRLLNHCTEHNLLSDSQRGFTKGKSTTTAIVQMVESLVDGLEEGNLTTAMS</sequence>
<dbReference type="SUPFAM" id="SSF56672">
    <property type="entry name" value="DNA/RNA polymerases"/>
    <property type="match status" value="1"/>
</dbReference>
<dbReference type="PANTHER" id="PTHR33395">
    <property type="entry name" value="TRANSCRIPTASE, PUTATIVE-RELATED-RELATED"/>
    <property type="match status" value="1"/>
</dbReference>
<dbReference type="InterPro" id="IPR043502">
    <property type="entry name" value="DNA/RNA_pol_sf"/>
</dbReference>
<organism evidence="1">
    <name type="scientific">Homalodisca liturata</name>
    <dbReference type="NCBI Taxonomy" id="320908"/>
    <lineage>
        <taxon>Eukaryota</taxon>
        <taxon>Metazoa</taxon>
        <taxon>Ecdysozoa</taxon>
        <taxon>Arthropoda</taxon>
        <taxon>Hexapoda</taxon>
        <taxon>Insecta</taxon>
        <taxon>Pterygota</taxon>
        <taxon>Neoptera</taxon>
        <taxon>Paraneoptera</taxon>
        <taxon>Hemiptera</taxon>
        <taxon>Auchenorrhyncha</taxon>
        <taxon>Membracoidea</taxon>
        <taxon>Cicadellidae</taxon>
        <taxon>Cicadellinae</taxon>
        <taxon>Proconiini</taxon>
        <taxon>Homalodisca</taxon>
    </lineage>
</organism>
<dbReference type="GO" id="GO:0061343">
    <property type="term" value="P:cell adhesion involved in heart morphogenesis"/>
    <property type="evidence" value="ECO:0007669"/>
    <property type="project" value="TreeGrafter"/>
</dbReference>
<dbReference type="EMBL" id="GECU01013033">
    <property type="protein sequence ID" value="JAS94673.1"/>
    <property type="molecule type" value="Transcribed_RNA"/>
</dbReference>